<feature type="compositionally biased region" description="Low complexity" evidence="1">
    <location>
        <begin position="374"/>
        <end position="389"/>
    </location>
</feature>
<evidence type="ECO:0000313" key="4">
    <source>
        <dbReference type="Proteomes" id="UP000646365"/>
    </source>
</evidence>
<dbReference type="GO" id="GO:0016887">
    <property type="term" value="F:ATP hydrolysis activity"/>
    <property type="evidence" value="ECO:0007669"/>
    <property type="project" value="InterPro"/>
</dbReference>
<dbReference type="SMART" id="SM00382">
    <property type="entry name" value="AAA"/>
    <property type="match status" value="1"/>
</dbReference>
<dbReference type="InterPro" id="IPR049945">
    <property type="entry name" value="AAA_22"/>
</dbReference>
<gene>
    <name evidence="3" type="ORF">GCM10011611_14180</name>
</gene>
<dbReference type="InterPro" id="IPR003593">
    <property type="entry name" value="AAA+_ATPase"/>
</dbReference>
<dbReference type="InterPro" id="IPR052026">
    <property type="entry name" value="ExeA_AAA_ATPase_DNA-bind"/>
</dbReference>
<reference evidence="3" key="1">
    <citation type="journal article" date="2014" name="Int. J. Syst. Evol. Microbiol.">
        <title>Complete genome sequence of Corynebacterium casei LMG S-19264T (=DSM 44701T), isolated from a smear-ripened cheese.</title>
        <authorList>
            <consortium name="US DOE Joint Genome Institute (JGI-PGF)"/>
            <person name="Walter F."/>
            <person name="Albersmeier A."/>
            <person name="Kalinowski J."/>
            <person name="Ruckert C."/>
        </authorList>
    </citation>
    <scope>NUCLEOTIDE SEQUENCE</scope>
    <source>
        <strain evidence="3">CGMCC 1.15725</strain>
    </source>
</reference>
<comment type="caution">
    <text evidence="3">The sequence shown here is derived from an EMBL/GenBank/DDBJ whole genome shotgun (WGS) entry which is preliminary data.</text>
</comment>
<dbReference type="PANTHER" id="PTHR35894:SF1">
    <property type="entry name" value="PHOSPHORIBULOKINASE _ URIDINE KINASE FAMILY"/>
    <property type="match status" value="1"/>
</dbReference>
<dbReference type="AlphaFoldDB" id="A0A8J2YQU3"/>
<name>A0A8J2YQU3_9PROT</name>
<protein>
    <recommendedName>
        <fullName evidence="2">AAA+ ATPase domain-containing protein</fullName>
    </recommendedName>
</protein>
<evidence type="ECO:0000313" key="3">
    <source>
        <dbReference type="EMBL" id="GGF09821.1"/>
    </source>
</evidence>
<dbReference type="EMBL" id="BMJQ01000003">
    <property type="protein sequence ID" value="GGF09821.1"/>
    <property type="molecule type" value="Genomic_DNA"/>
</dbReference>
<feature type="compositionally biased region" description="Pro residues" evidence="1">
    <location>
        <begin position="358"/>
        <end position="373"/>
    </location>
</feature>
<dbReference type="PANTHER" id="PTHR35894">
    <property type="entry name" value="GENERAL SECRETION PATHWAY PROTEIN A-RELATED"/>
    <property type="match status" value="1"/>
</dbReference>
<organism evidence="3 4">
    <name type="scientific">Aliidongia dinghuensis</name>
    <dbReference type="NCBI Taxonomy" id="1867774"/>
    <lineage>
        <taxon>Bacteria</taxon>
        <taxon>Pseudomonadati</taxon>
        <taxon>Pseudomonadota</taxon>
        <taxon>Alphaproteobacteria</taxon>
        <taxon>Rhodospirillales</taxon>
        <taxon>Dongiaceae</taxon>
        <taxon>Aliidongia</taxon>
    </lineage>
</organism>
<dbReference type="Pfam" id="PF13401">
    <property type="entry name" value="AAA_22"/>
    <property type="match status" value="1"/>
</dbReference>
<dbReference type="Gene3D" id="3.40.50.300">
    <property type="entry name" value="P-loop containing nucleotide triphosphate hydrolases"/>
    <property type="match status" value="1"/>
</dbReference>
<dbReference type="Gene3D" id="1.10.8.60">
    <property type="match status" value="1"/>
</dbReference>
<dbReference type="SUPFAM" id="SSF52540">
    <property type="entry name" value="P-loop containing nucleoside triphosphate hydrolases"/>
    <property type="match status" value="1"/>
</dbReference>
<sequence length="463" mass="49184">MYQTFFGLRQTPFDLAADRSFLVETASQRAALDAIANLVRRRVGVITLEGWVGSGKSELLRAYERNADTDRVRVLQIARRDFDRGTLLEALGEGLVGPFAPPPRLEEMADLLAGRASAGQATVIVLDDAQKLTNEALRALGSLAELGDADDAPLSIVLAVSPPFVDLFSRPAAAALDKRASARVRLPPFTPAEARTLLEERLRRAGAEKPEAVLTPEAIETIVIAAGGIPRKLLALGDRVLRAGFAERRMPVDYATAETAIRGDAKPPAPTPVRVRTPISVEDGEPDRFMPAAGRRISRAVVPVCLLAAAVGLGYWLWNISNETPVRPLVETTTGTPNAAPSVPPPTTPQPTATQPAPARPTTPSPTAPPPTTLTPTAPAVPPQTATVPPLTPPAAPPNASADVLFIPARRGDTLRSIYRTVYRSSRDRPSFEALLAANPGLSSDKRLEAGELVALPGPPSRN</sequence>
<feature type="domain" description="AAA+ ATPase" evidence="2">
    <location>
        <begin position="42"/>
        <end position="190"/>
    </location>
</feature>
<proteinExistence type="predicted"/>
<dbReference type="InterPro" id="IPR027417">
    <property type="entry name" value="P-loop_NTPase"/>
</dbReference>
<dbReference type="RefSeq" id="WP_189043999.1">
    <property type="nucleotide sequence ID" value="NZ_BMJQ01000003.1"/>
</dbReference>
<keyword evidence="4" id="KW-1185">Reference proteome</keyword>
<feature type="region of interest" description="Disordered" evidence="1">
    <location>
        <begin position="329"/>
        <end position="402"/>
    </location>
</feature>
<evidence type="ECO:0000259" key="2">
    <source>
        <dbReference type="SMART" id="SM00382"/>
    </source>
</evidence>
<dbReference type="Proteomes" id="UP000646365">
    <property type="component" value="Unassembled WGS sequence"/>
</dbReference>
<reference evidence="3" key="2">
    <citation type="submission" date="2020-09" db="EMBL/GenBank/DDBJ databases">
        <authorList>
            <person name="Sun Q."/>
            <person name="Zhou Y."/>
        </authorList>
    </citation>
    <scope>NUCLEOTIDE SEQUENCE</scope>
    <source>
        <strain evidence="3">CGMCC 1.15725</strain>
    </source>
</reference>
<accession>A0A8J2YQU3</accession>
<evidence type="ECO:0000256" key="1">
    <source>
        <dbReference type="SAM" id="MobiDB-lite"/>
    </source>
</evidence>